<evidence type="ECO:0000256" key="10">
    <source>
        <dbReference type="PIRNR" id="PIRNR017385"/>
    </source>
</evidence>
<evidence type="ECO:0000256" key="8">
    <source>
        <dbReference type="ARBA" id="ARBA00023136"/>
    </source>
</evidence>
<evidence type="ECO:0000313" key="13">
    <source>
        <dbReference type="Proteomes" id="UP000070409"/>
    </source>
</evidence>
<evidence type="ECO:0000256" key="2">
    <source>
        <dbReference type="ARBA" id="ARBA00004651"/>
    </source>
</evidence>
<reference evidence="12 13" key="1">
    <citation type="submission" date="2016-02" db="EMBL/GenBank/DDBJ databases">
        <authorList>
            <person name="Teng J.L."/>
            <person name="Tang Y."/>
            <person name="Huang Y."/>
            <person name="Guo F."/>
            <person name="Wei W."/>
            <person name="Chen J.H."/>
            <person name="Wong S.Y."/>
            <person name="Lau S.K."/>
            <person name="Woo P.C."/>
        </authorList>
    </citation>
    <scope>NUCLEOTIDE SEQUENCE [LARGE SCALE GENOMIC DNA]</scope>
    <source>
        <strain evidence="12 13">JCM 13375</strain>
    </source>
</reference>
<proteinExistence type="inferred from homology"/>
<keyword evidence="6 10" id="KW-1278">Translocase</keyword>
<keyword evidence="13" id="KW-1185">Reference proteome</keyword>
<feature type="transmembrane region" description="Helical" evidence="11">
    <location>
        <begin position="118"/>
        <end position="136"/>
    </location>
</feature>
<comment type="subunit">
    <text evidence="10">Associates with subunits I, II and III to form cytochrome c oxidase.</text>
</comment>
<gene>
    <name evidence="12" type="ORF">AXK61_09005</name>
</gene>
<evidence type="ECO:0000313" key="12">
    <source>
        <dbReference type="EMBL" id="KXO89559.1"/>
    </source>
</evidence>
<dbReference type="Pfam" id="PF12270">
    <property type="entry name" value="Cyt_c_ox_IV"/>
    <property type="match status" value="1"/>
</dbReference>
<evidence type="ECO:0000256" key="3">
    <source>
        <dbReference type="ARBA" id="ARBA00006870"/>
    </source>
</evidence>
<evidence type="ECO:0000256" key="5">
    <source>
        <dbReference type="ARBA" id="ARBA00022692"/>
    </source>
</evidence>
<dbReference type="InterPro" id="IPR021050">
    <property type="entry name" value="Cyt_c_oxidase_su4_actinobac"/>
</dbReference>
<feature type="transmembrane region" description="Helical" evidence="11">
    <location>
        <begin position="7"/>
        <end position="28"/>
    </location>
</feature>
<name>A0A137YUB4_9ACTN</name>
<comment type="caution">
    <text evidence="12">The sequence shown here is derived from an EMBL/GenBank/DDBJ whole genome shotgun (WGS) entry which is preliminary data.</text>
</comment>
<dbReference type="PIRSF" id="PIRSF017385">
    <property type="entry name" value="CtaF"/>
    <property type="match status" value="1"/>
</dbReference>
<dbReference type="Proteomes" id="UP000070409">
    <property type="component" value="Unassembled WGS sequence"/>
</dbReference>
<keyword evidence="5 11" id="KW-0812">Transmembrane</keyword>
<evidence type="ECO:0000256" key="6">
    <source>
        <dbReference type="ARBA" id="ARBA00022967"/>
    </source>
</evidence>
<keyword evidence="7 11" id="KW-1133">Transmembrane helix</keyword>
<evidence type="ECO:0000256" key="9">
    <source>
        <dbReference type="ARBA" id="ARBA00047816"/>
    </source>
</evidence>
<comment type="similarity">
    <text evidence="3 10">Belongs to the cytochrome c oxidase bacterial subunit CtaF family.</text>
</comment>
<sequence>MKVEAKLFEFLTAFFFLAGILYTVVTALWGPGYGYGAVEWVGVVGMFLTGGLTLIIGTYFRFVSNRVDTRPEDYEDAEISDGAGELGFFSPHSWWPILLSASVAVVGISVALQLYWLWIFGGALVIAAAWGLVFEYHKGPEKH</sequence>
<evidence type="ECO:0000256" key="4">
    <source>
        <dbReference type="ARBA" id="ARBA00022475"/>
    </source>
</evidence>
<evidence type="ECO:0000256" key="11">
    <source>
        <dbReference type="SAM" id="Phobius"/>
    </source>
</evidence>
<dbReference type="EMBL" id="LSRE01000049">
    <property type="protein sequence ID" value="KXO89559.1"/>
    <property type="molecule type" value="Genomic_DNA"/>
</dbReference>
<evidence type="ECO:0000256" key="7">
    <source>
        <dbReference type="ARBA" id="ARBA00022989"/>
    </source>
</evidence>
<feature type="transmembrane region" description="Helical" evidence="11">
    <location>
        <begin position="40"/>
        <end position="60"/>
    </location>
</feature>
<dbReference type="EC" id="7.1.1.9" evidence="10"/>
<organism evidence="12 13">
    <name type="scientific">Tsukamurella pseudospumae</name>
    <dbReference type="NCBI Taxonomy" id="239498"/>
    <lineage>
        <taxon>Bacteria</taxon>
        <taxon>Bacillati</taxon>
        <taxon>Actinomycetota</taxon>
        <taxon>Actinomycetes</taxon>
        <taxon>Mycobacteriales</taxon>
        <taxon>Tsukamurellaceae</taxon>
        <taxon>Tsukamurella</taxon>
    </lineage>
</organism>
<comment type="subcellular location">
    <subcellularLocation>
        <location evidence="2">Cell membrane</location>
        <topology evidence="2">Multi-pass membrane protein</topology>
    </subcellularLocation>
</comment>
<comment type="function">
    <text evidence="1 10">Part of cytochrome c oxidase, its function is unknown.</text>
</comment>
<keyword evidence="4 10" id="KW-1003">Cell membrane</keyword>
<comment type="catalytic activity">
    <reaction evidence="9 10">
        <text>4 Fe(II)-[cytochrome c] + O2 + 8 H(+)(in) = 4 Fe(III)-[cytochrome c] + 2 H2O + 4 H(+)(out)</text>
        <dbReference type="Rhea" id="RHEA:11436"/>
        <dbReference type="Rhea" id="RHEA-COMP:10350"/>
        <dbReference type="Rhea" id="RHEA-COMP:14399"/>
        <dbReference type="ChEBI" id="CHEBI:15377"/>
        <dbReference type="ChEBI" id="CHEBI:15378"/>
        <dbReference type="ChEBI" id="CHEBI:15379"/>
        <dbReference type="ChEBI" id="CHEBI:29033"/>
        <dbReference type="ChEBI" id="CHEBI:29034"/>
        <dbReference type="EC" id="7.1.1.9"/>
    </reaction>
</comment>
<keyword evidence="8 10" id="KW-0472">Membrane</keyword>
<evidence type="ECO:0000256" key="1">
    <source>
        <dbReference type="ARBA" id="ARBA00002536"/>
    </source>
</evidence>
<accession>A0A137YUB4</accession>
<protein>
    <recommendedName>
        <fullName evidence="10">Cytochrome c oxidase polypeptide 4</fullName>
        <ecNumber evidence="10">7.1.1.9</ecNumber>
    </recommendedName>
    <alternativeName>
        <fullName evidence="10">Cytochrome aa3 subunit 4</fullName>
    </alternativeName>
    <alternativeName>
        <fullName evidence="10">Cytochrome c oxidase polypeptide IV</fullName>
    </alternativeName>
</protein>
<dbReference type="RefSeq" id="WP_068746899.1">
    <property type="nucleotide sequence ID" value="NZ_LSRE01000049.1"/>
</dbReference>